<organism evidence="2 3">
    <name type="scientific">Thioalkalivibrio nitratireducens (strain DSM 14787 / UNIQEM 213 / ALEN2)</name>
    <dbReference type="NCBI Taxonomy" id="1255043"/>
    <lineage>
        <taxon>Bacteria</taxon>
        <taxon>Pseudomonadati</taxon>
        <taxon>Pseudomonadota</taxon>
        <taxon>Gammaproteobacteria</taxon>
        <taxon>Chromatiales</taxon>
        <taxon>Ectothiorhodospiraceae</taxon>
        <taxon>Thioalkalivibrio</taxon>
    </lineage>
</organism>
<dbReference type="EMBL" id="CP003989">
    <property type="protein sequence ID" value="AGA34968.1"/>
    <property type="molecule type" value="Genomic_DNA"/>
</dbReference>
<accession>L0E0Z7</accession>
<proteinExistence type="predicted"/>
<sequence length="55" mass="6293">MRPRRISGWFGPLPSPDPDNRSIQYDTDPGLTTIPALKGHYQALEKRRGKTWRSA</sequence>
<dbReference type="AlphaFoldDB" id="L0E0Z7"/>
<evidence type="ECO:0000313" key="2">
    <source>
        <dbReference type="EMBL" id="AGA34968.1"/>
    </source>
</evidence>
<evidence type="ECO:0000313" key="3">
    <source>
        <dbReference type="Proteomes" id="UP000010809"/>
    </source>
</evidence>
<protein>
    <submittedName>
        <fullName evidence="2">Uncharacterized protein</fullName>
    </submittedName>
</protein>
<dbReference type="KEGG" id="tni:TVNIR_3332"/>
<dbReference type="HOGENOM" id="CLU_3031028_0_0_6"/>
<keyword evidence="3" id="KW-1185">Reference proteome</keyword>
<dbReference type="PATRIC" id="fig|1255043.3.peg.3362"/>
<feature type="region of interest" description="Disordered" evidence="1">
    <location>
        <begin position="1"/>
        <end position="21"/>
    </location>
</feature>
<dbReference type="Proteomes" id="UP000010809">
    <property type="component" value="Chromosome"/>
</dbReference>
<gene>
    <name evidence="2" type="ordered locus">TVNIR_3332</name>
</gene>
<name>L0E0Z7_THIND</name>
<reference evidence="2" key="1">
    <citation type="submission" date="2015-12" db="EMBL/GenBank/DDBJ databases">
        <authorList>
            <person name="Tikhonova T.V."/>
            <person name="Pavlov A.R."/>
            <person name="Beletsky A.V."/>
            <person name="Mardanov A.V."/>
            <person name="Sorokin D.Y."/>
            <person name="Ravin N.V."/>
            <person name="Popov V.O."/>
        </authorList>
    </citation>
    <scope>NUCLEOTIDE SEQUENCE</scope>
    <source>
        <strain evidence="2">DSM 14787</strain>
    </source>
</reference>
<evidence type="ECO:0000256" key="1">
    <source>
        <dbReference type="SAM" id="MobiDB-lite"/>
    </source>
</evidence>